<organism evidence="2 3">
    <name type="scientific">Paralcaligenes ureilyticus</name>
    <dbReference type="NCBI Taxonomy" id="627131"/>
    <lineage>
        <taxon>Bacteria</taxon>
        <taxon>Pseudomonadati</taxon>
        <taxon>Pseudomonadota</taxon>
        <taxon>Betaproteobacteria</taxon>
        <taxon>Burkholderiales</taxon>
        <taxon>Alcaligenaceae</taxon>
        <taxon>Paralcaligenes</taxon>
    </lineage>
</organism>
<name>A0A4R3M209_9BURK</name>
<evidence type="ECO:0000313" key="3">
    <source>
        <dbReference type="Proteomes" id="UP000295525"/>
    </source>
</evidence>
<sequence length="232" mass="25378">MKPKQAKPLKNQRANIWKLPKTRLAASLGFVVLIVMATLWLTQANNPGVPADRAGPVAAGKLAGKYPYQVGNPGPGQMAPAIHLMSTAGSDFDLASWRGKTVLLYFQEGITCQACWDQNKDIARSFQEFRALGMATIITITTDPVNLLKERASDARLSTPVLSDPQLTVSTAYHANDYGMMGRSRDGHTFIVVGPDGRIKWRADYGGQPNYTMYVPVANLLADLRQGLHKTH</sequence>
<dbReference type="InterPro" id="IPR000866">
    <property type="entry name" value="AhpC/TSA"/>
</dbReference>
<dbReference type="EMBL" id="SMAJ01000007">
    <property type="protein sequence ID" value="TCT07032.1"/>
    <property type="molecule type" value="Genomic_DNA"/>
</dbReference>
<reference evidence="2 3" key="1">
    <citation type="submission" date="2019-03" db="EMBL/GenBank/DDBJ databases">
        <title>Genomic Encyclopedia of Type Strains, Phase IV (KMG-IV): sequencing the most valuable type-strain genomes for metagenomic binning, comparative biology and taxonomic classification.</title>
        <authorList>
            <person name="Goeker M."/>
        </authorList>
    </citation>
    <scope>NUCLEOTIDE SEQUENCE [LARGE SCALE GENOMIC DNA]</scope>
    <source>
        <strain evidence="2 3">DSM 24591</strain>
    </source>
</reference>
<dbReference type="SUPFAM" id="SSF52833">
    <property type="entry name" value="Thioredoxin-like"/>
    <property type="match status" value="1"/>
</dbReference>
<dbReference type="PROSITE" id="PS51352">
    <property type="entry name" value="THIOREDOXIN_2"/>
    <property type="match status" value="1"/>
</dbReference>
<dbReference type="InterPro" id="IPR036249">
    <property type="entry name" value="Thioredoxin-like_sf"/>
</dbReference>
<dbReference type="Gene3D" id="3.40.30.10">
    <property type="entry name" value="Glutaredoxin"/>
    <property type="match status" value="1"/>
</dbReference>
<dbReference type="InterPro" id="IPR013766">
    <property type="entry name" value="Thioredoxin_domain"/>
</dbReference>
<gene>
    <name evidence="2" type="ORF">EDC26_10788</name>
</gene>
<dbReference type="AlphaFoldDB" id="A0A4R3M209"/>
<feature type="domain" description="Thioredoxin" evidence="1">
    <location>
        <begin position="73"/>
        <end position="229"/>
    </location>
</feature>
<evidence type="ECO:0000259" key="1">
    <source>
        <dbReference type="PROSITE" id="PS51352"/>
    </source>
</evidence>
<proteinExistence type="predicted"/>
<keyword evidence="3" id="KW-1185">Reference proteome</keyword>
<protein>
    <submittedName>
        <fullName evidence="2">Peroxiredoxin Q/BCP</fullName>
    </submittedName>
</protein>
<dbReference type="Proteomes" id="UP000295525">
    <property type="component" value="Unassembled WGS sequence"/>
</dbReference>
<comment type="caution">
    <text evidence="2">The sequence shown here is derived from an EMBL/GenBank/DDBJ whole genome shotgun (WGS) entry which is preliminary data.</text>
</comment>
<evidence type="ECO:0000313" key="2">
    <source>
        <dbReference type="EMBL" id="TCT07032.1"/>
    </source>
</evidence>
<dbReference type="Pfam" id="PF00578">
    <property type="entry name" value="AhpC-TSA"/>
    <property type="match status" value="1"/>
</dbReference>
<accession>A0A4R3M209</accession>
<dbReference type="GO" id="GO:0016491">
    <property type="term" value="F:oxidoreductase activity"/>
    <property type="evidence" value="ECO:0007669"/>
    <property type="project" value="InterPro"/>
</dbReference>
<dbReference type="RefSeq" id="WP_165930999.1">
    <property type="nucleotide sequence ID" value="NZ_SMAJ01000007.1"/>
</dbReference>
<dbReference type="GO" id="GO:0016209">
    <property type="term" value="F:antioxidant activity"/>
    <property type="evidence" value="ECO:0007669"/>
    <property type="project" value="InterPro"/>
</dbReference>